<accession>A0ABQ5QWS9</accession>
<comment type="caution">
    <text evidence="3">The sequence shown here is derived from an EMBL/GenBank/DDBJ whole genome shotgun (WGS) entry which is preliminary data.</text>
</comment>
<dbReference type="EMBL" id="BSDI01000019">
    <property type="protein sequence ID" value="GLH98973.1"/>
    <property type="molecule type" value="Genomic_DNA"/>
</dbReference>
<keyword evidence="1" id="KW-0812">Transmembrane</keyword>
<protein>
    <recommendedName>
        <fullName evidence="2">DUF6879 domain-containing protein</fullName>
    </recommendedName>
</protein>
<evidence type="ECO:0000313" key="3">
    <source>
        <dbReference type="EMBL" id="GLH98973.1"/>
    </source>
</evidence>
<dbReference type="RefSeq" id="WP_281898267.1">
    <property type="nucleotide sequence ID" value="NZ_BSDI01000019.1"/>
</dbReference>
<keyword evidence="1" id="KW-1133">Transmembrane helix</keyword>
<feature type="transmembrane region" description="Helical" evidence="1">
    <location>
        <begin position="12"/>
        <end position="30"/>
    </location>
</feature>
<dbReference type="Pfam" id="PF21806">
    <property type="entry name" value="DUF6879"/>
    <property type="match status" value="1"/>
</dbReference>
<proteinExistence type="predicted"/>
<sequence length="329" mass="36973">MRPVDVRGRIIRKVVLTLLTGGLAYFIGNLADQPEIYAILLSAFVAGVTLMVDFLTEFDNRLSAVEEGLSEHASRTEAFVQDKFLTIEKLVEEKFSKINEATELFGLVEASAVRTDLVTQLVRHSTRIDPTCPPIVYEFAQSEIGRISAFLRELGAGSDVTYDGEDRDWLLGLARNARVTIDATSLTTVDAGGARFTDDGLWVSDLGQRYLEAQRDAVRRGVRIRRVFIVDQPDLAKDSGLLAECSRQKEIGIDVRILDPSSNPRLRKSSLFDFVLFDKEISYETTPASRMEGDHKPTIVNTRLVRRESRVRDLIRQFEDLWNSSAEVT</sequence>
<reference evidence="3" key="1">
    <citation type="submission" date="2022-12" db="EMBL/GenBank/DDBJ databases">
        <title>New Phytohabitans aurantiacus sp. RD004123 nov., an actinomycete isolated from soil.</title>
        <authorList>
            <person name="Triningsih D.W."/>
            <person name="Harunari E."/>
            <person name="Igarashi Y."/>
        </authorList>
    </citation>
    <scope>NUCLEOTIDE SEQUENCE</scope>
    <source>
        <strain evidence="3">RD004123</strain>
    </source>
</reference>
<feature type="transmembrane region" description="Helical" evidence="1">
    <location>
        <begin position="36"/>
        <end position="55"/>
    </location>
</feature>
<dbReference type="InterPro" id="IPR049244">
    <property type="entry name" value="DUF6879"/>
</dbReference>
<evidence type="ECO:0000256" key="1">
    <source>
        <dbReference type="SAM" id="Phobius"/>
    </source>
</evidence>
<feature type="domain" description="DUF6879" evidence="2">
    <location>
        <begin position="208"/>
        <end position="327"/>
    </location>
</feature>
<name>A0ABQ5QWS9_9ACTN</name>
<dbReference type="Proteomes" id="UP001144280">
    <property type="component" value="Unassembled WGS sequence"/>
</dbReference>
<evidence type="ECO:0000259" key="2">
    <source>
        <dbReference type="Pfam" id="PF21806"/>
    </source>
</evidence>
<organism evidence="3 4">
    <name type="scientific">Phytohabitans aurantiacus</name>
    <dbReference type="NCBI Taxonomy" id="3016789"/>
    <lineage>
        <taxon>Bacteria</taxon>
        <taxon>Bacillati</taxon>
        <taxon>Actinomycetota</taxon>
        <taxon>Actinomycetes</taxon>
        <taxon>Micromonosporales</taxon>
        <taxon>Micromonosporaceae</taxon>
    </lineage>
</organism>
<keyword evidence="4" id="KW-1185">Reference proteome</keyword>
<keyword evidence="1" id="KW-0472">Membrane</keyword>
<gene>
    <name evidence="3" type="ORF">Pa4123_42480</name>
</gene>
<evidence type="ECO:0000313" key="4">
    <source>
        <dbReference type="Proteomes" id="UP001144280"/>
    </source>
</evidence>